<protein>
    <submittedName>
        <fullName evidence="2">Uncharacterized protein</fullName>
    </submittedName>
</protein>
<feature type="region of interest" description="Disordered" evidence="1">
    <location>
        <begin position="613"/>
        <end position="661"/>
    </location>
</feature>
<sequence length="661" mass="73189">MGKQEDSQSSECIIIVPRLDPSPITLEDAVSISPTVEFIGATSTETPLVVTGGPISIVPSTPMHLGVIGRSANTATVEVISHPSTEEMITVLKQTDLGHSILPQEAHDSHMLTKLTSTLPGTLTTEYTLASLRNMAKFSDKKQAILAKESMENLIDSSPCVVEEVALPSILPGQQSLRPEISRTIRTFQFDQSVIHRDQMLTKEMARLRSEKQAYYERFKDFFLPIVAEGHKLSLSAEDSLALSSRVSQSLGARQNQTEASSDHSATIETQLHRWSSDFTRISSTSSRSSGYTEIEQTCTVHQLDSLVCIMVALEIVSPHSNYELELIERRLEMIERQLDSTRACASYARRLRRLMTNREKELAILCGRKVSDATDVGPFASKGSFFANDDDAVLLTAFVSLILSLVALHATGSPGLTDVLVRLRKIILELAAGYWEYEWPAVSVDRDKLLGTKMLQIRPPLISLRRKEAGLHFIQLRRQPESRGLGAFPDLVTSSGHFSRKTGLLERQTETMEKGTTNTVPDAEALTSLPVVQRKFMQSGQIETLVKENLPKVEGLIPQNAGVGKESNRDRSMPSTKSSLISWDSGHTTCKLHGEQIQLNTCLRERRYESTEATGWIESDEKHGGESKDAKLEATQQKDGKHAMSTSRGQVSISHLLREL</sequence>
<feature type="compositionally biased region" description="Basic and acidic residues" evidence="1">
    <location>
        <begin position="620"/>
        <end position="643"/>
    </location>
</feature>
<gene>
    <name evidence="2" type="ORF">PXEA_LOCUS7623</name>
</gene>
<keyword evidence="3" id="KW-1185">Reference proteome</keyword>
<proteinExistence type="predicted"/>
<dbReference type="EMBL" id="CAAALY010020269">
    <property type="protein sequence ID" value="VEL14183.1"/>
    <property type="molecule type" value="Genomic_DNA"/>
</dbReference>
<dbReference type="AlphaFoldDB" id="A0A448WL07"/>
<name>A0A448WL07_9PLAT</name>
<feature type="region of interest" description="Disordered" evidence="1">
    <location>
        <begin position="559"/>
        <end position="580"/>
    </location>
</feature>
<reference evidence="2" key="1">
    <citation type="submission" date="2018-11" db="EMBL/GenBank/DDBJ databases">
        <authorList>
            <consortium name="Pathogen Informatics"/>
        </authorList>
    </citation>
    <scope>NUCLEOTIDE SEQUENCE</scope>
</reference>
<comment type="caution">
    <text evidence="2">The sequence shown here is derived from an EMBL/GenBank/DDBJ whole genome shotgun (WGS) entry which is preliminary data.</text>
</comment>
<dbReference type="Proteomes" id="UP000784294">
    <property type="component" value="Unassembled WGS sequence"/>
</dbReference>
<evidence type="ECO:0000256" key="1">
    <source>
        <dbReference type="SAM" id="MobiDB-lite"/>
    </source>
</evidence>
<feature type="compositionally biased region" description="Polar residues" evidence="1">
    <location>
        <begin position="645"/>
        <end position="654"/>
    </location>
</feature>
<evidence type="ECO:0000313" key="2">
    <source>
        <dbReference type="EMBL" id="VEL14183.1"/>
    </source>
</evidence>
<evidence type="ECO:0000313" key="3">
    <source>
        <dbReference type="Proteomes" id="UP000784294"/>
    </source>
</evidence>
<organism evidence="2 3">
    <name type="scientific">Protopolystoma xenopodis</name>
    <dbReference type="NCBI Taxonomy" id="117903"/>
    <lineage>
        <taxon>Eukaryota</taxon>
        <taxon>Metazoa</taxon>
        <taxon>Spiralia</taxon>
        <taxon>Lophotrochozoa</taxon>
        <taxon>Platyhelminthes</taxon>
        <taxon>Monogenea</taxon>
        <taxon>Polyopisthocotylea</taxon>
        <taxon>Polystomatidea</taxon>
        <taxon>Polystomatidae</taxon>
        <taxon>Protopolystoma</taxon>
    </lineage>
</organism>
<accession>A0A448WL07</accession>